<proteinExistence type="predicted"/>
<protein>
    <submittedName>
        <fullName evidence="3">Uncharacterized protein</fullName>
    </submittedName>
</protein>
<sequence length="181" mass="18706">MKAIRSNPRVLFTVIAVTAALAGCVAPKAPPPAPPPPAPKPAPPRPLPKPPADWRDAAQTPGTWQWNLSAGRSTASFAVAGGPAIASLTCDKTAGMVLLARQGEGLGAVPMQVTTSSGSRPVLSDPARSPAGWVVAALPTRDPLLDAMAFSRGRFALETAGAATLYLPSWPELSRVIEDCR</sequence>
<keyword evidence="4" id="KW-1185">Reference proteome</keyword>
<comment type="caution">
    <text evidence="3">The sequence shown here is derived from an EMBL/GenBank/DDBJ whole genome shotgun (WGS) entry which is preliminary data.</text>
</comment>
<feature type="chain" id="PRO_5047420165" evidence="2">
    <location>
        <begin position="23"/>
        <end position="181"/>
    </location>
</feature>
<feature type="compositionally biased region" description="Pro residues" evidence="1">
    <location>
        <begin position="28"/>
        <end position="51"/>
    </location>
</feature>
<gene>
    <name evidence="3" type="ORF">ACFFF7_00940</name>
</gene>
<accession>A0ABV6PDR9</accession>
<dbReference type="PROSITE" id="PS51257">
    <property type="entry name" value="PROKAR_LIPOPROTEIN"/>
    <property type="match status" value="1"/>
</dbReference>
<name>A0ABV6PDR9_9SPHN</name>
<feature type="region of interest" description="Disordered" evidence="1">
    <location>
        <begin position="27"/>
        <end position="58"/>
    </location>
</feature>
<organism evidence="3 4">
    <name type="scientific">Novosphingobium aquiterrae</name>
    <dbReference type="NCBI Taxonomy" id="624388"/>
    <lineage>
        <taxon>Bacteria</taxon>
        <taxon>Pseudomonadati</taxon>
        <taxon>Pseudomonadota</taxon>
        <taxon>Alphaproteobacteria</taxon>
        <taxon>Sphingomonadales</taxon>
        <taxon>Sphingomonadaceae</taxon>
        <taxon>Novosphingobium</taxon>
    </lineage>
</organism>
<dbReference type="RefSeq" id="WP_379479491.1">
    <property type="nucleotide sequence ID" value="NZ_JBHLTL010000001.1"/>
</dbReference>
<evidence type="ECO:0000256" key="2">
    <source>
        <dbReference type="SAM" id="SignalP"/>
    </source>
</evidence>
<evidence type="ECO:0000313" key="3">
    <source>
        <dbReference type="EMBL" id="MFC0587973.1"/>
    </source>
</evidence>
<dbReference type="Proteomes" id="UP001589943">
    <property type="component" value="Unassembled WGS sequence"/>
</dbReference>
<feature type="signal peptide" evidence="2">
    <location>
        <begin position="1"/>
        <end position="22"/>
    </location>
</feature>
<evidence type="ECO:0000256" key="1">
    <source>
        <dbReference type="SAM" id="MobiDB-lite"/>
    </source>
</evidence>
<keyword evidence="2" id="KW-0732">Signal</keyword>
<reference evidence="3 4" key="1">
    <citation type="submission" date="2024-09" db="EMBL/GenBank/DDBJ databases">
        <authorList>
            <person name="Sun Q."/>
            <person name="Mori K."/>
        </authorList>
    </citation>
    <scope>NUCLEOTIDE SEQUENCE [LARGE SCALE GENOMIC DNA]</scope>
    <source>
        <strain evidence="3 4">NCAIM B.02537</strain>
    </source>
</reference>
<dbReference type="EMBL" id="JBHLTL010000001">
    <property type="protein sequence ID" value="MFC0587973.1"/>
    <property type="molecule type" value="Genomic_DNA"/>
</dbReference>
<evidence type="ECO:0000313" key="4">
    <source>
        <dbReference type="Proteomes" id="UP001589943"/>
    </source>
</evidence>